<organism evidence="2 3">
    <name type="scientific">Desulfobulbus oligotrophicus</name>
    <dbReference type="NCBI Taxonomy" id="1909699"/>
    <lineage>
        <taxon>Bacteria</taxon>
        <taxon>Pseudomonadati</taxon>
        <taxon>Thermodesulfobacteriota</taxon>
        <taxon>Desulfobulbia</taxon>
        <taxon>Desulfobulbales</taxon>
        <taxon>Desulfobulbaceae</taxon>
        <taxon>Desulfobulbus</taxon>
    </lineage>
</organism>
<protein>
    <submittedName>
        <fullName evidence="2">LysM peptidoglycan-binding domain-containing protein</fullName>
    </submittedName>
</protein>
<dbReference type="InterPro" id="IPR045361">
    <property type="entry name" value="CIS_tube_prot_N"/>
</dbReference>
<dbReference type="Proteomes" id="UP000596092">
    <property type="component" value="Chromosome"/>
</dbReference>
<dbReference type="KEGG" id="dog:HP555_08325"/>
<dbReference type="RefSeq" id="WP_199261449.1">
    <property type="nucleotide sequence ID" value="NZ_CP054140.1"/>
</dbReference>
<reference evidence="2 3" key="1">
    <citation type="submission" date="2020-05" db="EMBL/GenBank/DDBJ databases">
        <title>Complete genome of Desulfobulbus oligotrophicus.</title>
        <authorList>
            <person name="Podar M."/>
        </authorList>
    </citation>
    <scope>NUCLEOTIDE SEQUENCE [LARGE SCALE GENOMIC DNA]</scope>
    <source>
        <strain evidence="2 3">Prop6</strain>
    </source>
</reference>
<sequence>MTPNVSKLKIYSYTDADRKSADDQMEVLVNPESYSQKITVKFSEKQAPGTTGKLPKFSKIEPQKLDFELLFDATGVINGAKDDKNGVESELERFKKLVLEYKGDKHRPRFLSIYWGTLKFDCCLENLDITYKLFRSDGLPLRALVKAGFIGSIDDTKRVAKEDASSPDLTHVRTVTAGDTLPLMAFRIYGDSRYYIEVAKANGLDSFRNLTTGMQLIFPPIAK</sequence>
<dbReference type="EMBL" id="CP054140">
    <property type="protein sequence ID" value="QQG65872.1"/>
    <property type="molecule type" value="Genomic_DNA"/>
</dbReference>
<gene>
    <name evidence="2" type="ORF">HP555_08325</name>
</gene>
<dbReference type="Pfam" id="PF19266">
    <property type="entry name" value="CIS_tube"/>
    <property type="match status" value="1"/>
</dbReference>
<accession>A0A7T6AQT2</accession>
<evidence type="ECO:0000259" key="1">
    <source>
        <dbReference type="PROSITE" id="PS51782"/>
    </source>
</evidence>
<name>A0A7T6AQT2_9BACT</name>
<dbReference type="PROSITE" id="PS51782">
    <property type="entry name" value="LYSM"/>
    <property type="match status" value="1"/>
</dbReference>
<feature type="domain" description="LysM" evidence="1">
    <location>
        <begin position="171"/>
        <end position="218"/>
    </location>
</feature>
<evidence type="ECO:0000313" key="2">
    <source>
        <dbReference type="EMBL" id="QQG65872.1"/>
    </source>
</evidence>
<dbReference type="AlphaFoldDB" id="A0A7T6AQT2"/>
<evidence type="ECO:0000313" key="3">
    <source>
        <dbReference type="Proteomes" id="UP000596092"/>
    </source>
</evidence>
<keyword evidence="3" id="KW-1185">Reference proteome</keyword>
<proteinExistence type="predicted"/>
<dbReference type="InterPro" id="IPR018392">
    <property type="entry name" value="LysM"/>
</dbReference>